<reference evidence="2 3" key="1">
    <citation type="submission" date="2016-10" db="EMBL/GenBank/DDBJ databases">
        <authorList>
            <person name="Varghese N."/>
            <person name="Submissions S."/>
        </authorList>
    </citation>
    <scope>NUCLEOTIDE SEQUENCE [LARGE SCALE GENOMIC DNA]</scope>
    <source>
        <strain evidence="2 3">GMCC 1.11211</strain>
    </source>
</reference>
<evidence type="ECO:0000313" key="2">
    <source>
        <dbReference type="EMBL" id="SFH86043.1"/>
    </source>
</evidence>
<dbReference type="Proteomes" id="UP000199681">
    <property type="component" value="Unassembled WGS sequence"/>
</dbReference>
<sequence>MLVTPSDIDNRSPNLGQGPAYKHGSGSQVSLTHIVAVGNRHRQYAPRGVESFGLQIH</sequence>
<proteinExistence type="predicted"/>
<dbReference type="EMBL" id="FOPW01000018">
    <property type="protein sequence ID" value="SFH86043.1"/>
    <property type="molecule type" value="Genomic_DNA"/>
</dbReference>
<accession>A0ABY1EHC5</accession>
<evidence type="ECO:0000256" key="1">
    <source>
        <dbReference type="SAM" id="MobiDB-lite"/>
    </source>
</evidence>
<name>A0ABY1EHC5_9MICO</name>
<feature type="region of interest" description="Disordered" evidence="1">
    <location>
        <begin position="1"/>
        <end position="26"/>
    </location>
</feature>
<comment type="caution">
    <text evidence="2">The sequence shown here is derived from an EMBL/GenBank/DDBJ whole genome shotgun (WGS) entry which is preliminary data.</text>
</comment>
<keyword evidence="3" id="KW-1185">Reference proteome</keyword>
<protein>
    <submittedName>
        <fullName evidence="2">Uncharacterized protein</fullName>
    </submittedName>
</protein>
<evidence type="ECO:0000313" key="3">
    <source>
        <dbReference type="Proteomes" id="UP000199681"/>
    </source>
</evidence>
<organism evidence="2 3">
    <name type="scientific">Cryobacterium levicorallinum</name>
    <dbReference type="NCBI Taxonomy" id="995038"/>
    <lineage>
        <taxon>Bacteria</taxon>
        <taxon>Bacillati</taxon>
        <taxon>Actinomycetota</taxon>
        <taxon>Actinomycetes</taxon>
        <taxon>Micrococcales</taxon>
        <taxon>Microbacteriaceae</taxon>
        <taxon>Cryobacterium</taxon>
    </lineage>
</organism>
<gene>
    <name evidence="2" type="ORF">SAMN05216274_11826</name>
</gene>